<sequence>MATQQAADGDPAIQGPPLPSPPLPFAEQKSDGAAPAADAPRKKPRPGREALRLKVMDAARAAGMPPELADAVATVESNYNVSAIGGVGEIGLMQVLPSTARMLGFDGSLAELAVPETNIRYGVSYLSRAWRISGGDICTTVMKYRAGHGESRFSYRSVDYCVRVRAHLAALGYKVTGEVPKATFGDPAGVRVASKGGVRVAGGRRSRYNWRAADARMKSIASKVSFNTLIIAR</sequence>
<evidence type="ECO:0000313" key="5">
    <source>
        <dbReference type="EMBL" id="TCO15903.1"/>
    </source>
</evidence>
<protein>
    <submittedName>
        <fullName evidence="5">Transglycosylase-like protein with SLT domain</fullName>
    </submittedName>
</protein>
<organism evidence="5 6">
    <name type="scientific">Camelimonas lactis</name>
    <dbReference type="NCBI Taxonomy" id="659006"/>
    <lineage>
        <taxon>Bacteria</taxon>
        <taxon>Pseudomonadati</taxon>
        <taxon>Pseudomonadota</taxon>
        <taxon>Alphaproteobacteria</taxon>
        <taxon>Hyphomicrobiales</taxon>
        <taxon>Chelatococcaceae</taxon>
        <taxon>Camelimonas</taxon>
    </lineage>
</organism>
<reference evidence="5 6" key="1">
    <citation type="submission" date="2019-03" db="EMBL/GenBank/DDBJ databases">
        <title>Genomic Encyclopedia of Type Strains, Phase IV (KMG-IV): sequencing the most valuable type-strain genomes for metagenomic binning, comparative biology and taxonomic classification.</title>
        <authorList>
            <person name="Goeker M."/>
        </authorList>
    </citation>
    <scope>NUCLEOTIDE SEQUENCE [LARGE SCALE GENOMIC DNA]</scope>
    <source>
        <strain evidence="5 6">DSM 22958</strain>
    </source>
</reference>
<proteinExistence type="inferred from homology"/>
<dbReference type="OrthoDB" id="9788661at2"/>
<dbReference type="PANTHER" id="PTHR37423">
    <property type="entry name" value="SOLUBLE LYTIC MUREIN TRANSGLYCOSYLASE-RELATED"/>
    <property type="match status" value="1"/>
</dbReference>
<evidence type="ECO:0000256" key="3">
    <source>
        <dbReference type="SAM" id="MobiDB-lite"/>
    </source>
</evidence>
<keyword evidence="6" id="KW-1185">Reference proteome</keyword>
<evidence type="ECO:0000256" key="2">
    <source>
        <dbReference type="ARBA" id="ARBA00009387"/>
    </source>
</evidence>
<name>A0A4R2H0B7_9HYPH</name>
<evidence type="ECO:0000256" key="1">
    <source>
        <dbReference type="ARBA" id="ARBA00007734"/>
    </source>
</evidence>
<evidence type="ECO:0000313" key="6">
    <source>
        <dbReference type="Proteomes" id="UP000294881"/>
    </source>
</evidence>
<evidence type="ECO:0000259" key="4">
    <source>
        <dbReference type="Pfam" id="PF01464"/>
    </source>
</evidence>
<comment type="similarity">
    <text evidence="2">Belongs to the virb1 family.</text>
</comment>
<dbReference type="SUPFAM" id="SSF53955">
    <property type="entry name" value="Lysozyme-like"/>
    <property type="match status" value="1"/>
</dbReference>
<dbReference type="Pfam" id="PF01464">
    <property type="entry name" value="SLT"/>
    <property type="match status" value="1"/>
</dbReference>
<dbReference type="InterPro" id="IPR023346">
    <property type="entry name" value="Lysozyme-like_dom_sf"/>
</dbReference>
<dbReference type="InterPro" id="IPR008258">
    <property type="entry name" value="Transglycosylase_SLT_dom_1"/>
</dbReference>
<feature type="region of interest" description="Disordered" evidence="3">
    <location>
        <begin position="1"/>
        <end position="48"/>
    </location>
</feature>
<dbReference type="PANTHER" id="PTHR37423:SF2">
    <property type="entry name" value="MEMBRANE-BOUND LYTIC MUREIN TRANSGLYCOSYLASE C"/>
    <property type="match status" value="1"/>
</dbReference>
<dbReference type="EMBL" id="SLWL01000001">
    <property type="protein sequence ID" value="TCO15903.1"/>
    <property type="molecule type" value="Genomic_DNA"/>
</dbReference>
<feature type="compositionally biased region" description="Pro residues" evidence="3">
    <location>
        <begin position="14"/>
        <end position="24"/>
    </location>
</feature>
<dbReference type="Gene3D" id="1.10.530.10">
    <property type="match status" value="1"/>
</dbReference>
<comment type="caution">
    <text evidence="5">The sequence shown here is derived from an EMBL/GenBank/DDBJ whole genome shotgun (WGS) entry which is preliminary data.</text>
</comment>
<comment type="similarity">
    <text evidence="1">Belongs to the transglycosylase Slt family.</text>
</comment>
<accession>A0A4R2H0B7</accession>
<dbReference type="Proteomes" id="UP000294881">
    <property type="component" value="Unassembled WGS sequence"/>
</dbReference>
<feature type="domain" description="Transglycosylase SLT" evidence="4">
    <location>
        <begin position="58"/>
        <end position="153"/>
    </location>
</feature>
<gene>
    <name evidence="5" type="ORF">EV666_101152</name>
</gene>
<dbReference type="AlphaFoldDB" id="A0A4R2H0B7"/>
<dbReference type="RefSeq" id="WP_132001444.1">
    <property type="nucleotide sequence ID" value="NZ_JBHUNN010000002.1"/>
</dbReference>